<evidence type="ECO:0000313" key="6">
    <source>
        <dbReference type="EMBL" id="SMQ12913.1"/>
    </source>
</evidence>
<name>A0A238T9V8_9NEIS</name>
<dbReference type="Gene3D" id="1.10.520.30">
    <property type="entry name" value="AF1862-like domain"/>
    <property type="match status" value="1"/>
</dbReference>
<dbReference type="Proteomes" id="UP000215450">
    <property type="component" value="Unassembled WGS sequence"/>
</dbReference>
<dbReference type="EMBL" id="FXUV02000013">
    <property type="protein sequence ID" value="SNB61605.1"/>
    <property type="molecule type" value="Genomic_DNA"/>
</dbReference>
<sequence length="134" mass="15286">MADIRSQKYAQDAYPLVDAMINDDLKKGYRTQALNLPNMILQSGLCQTVGFLLAKGKAKQEDEKSSKEKENEYSKVLSHLAQLLKYSSKEDFHQKMLSMNITEYQLLTRKALDASGWLKRYTQAMLSDDEGKLS</sequence>
<protein>
    <recommendedName>
        <fullName evidence="5">CRISPR type III-B/RAMP module-associated protein Cmr5</fullName>
    </recommendedName>
</protein>
<keyword evidence="8" id="KW-1185">Reference proteome</keyword>
<dbReference type="EMBL" id="FXUV01000037">
    <property type="protein sequence ID" value="SMQ12913.1"/>
    <property type="molecule type" value="Genomic_DNA"/>
</dbReference>
<reference evidence="7 8" key="2">
    <citation type="submission" date="2017-06" db="EMBL/GenBank/DDBJ databases">
        <authorList>
            <person name="Kim H.J."/>
            <person name="Triplett B.A."/>
        </authorList>
    </citation>
    <scope>NUCLEOTIDE SEQUENCE [LARGE SCALE GENOMIC DNA]</scope>
    <source>
        <strain evidence="7">Kingella_eburonensis</strain>
    </source>
</reference>
<dbReference type="Pfam" id="PF09701">
    <property type="entry name" value="Cas_Cmr5"/>
    <property type="match status" value="1"/>
</dbReference>
<dbReference type="InterPro" id="IPR010160">
    <property type="entry name" value="CRISPR-assoc_prot_Cmr5"/>
</dbReference>
<accession>A0A238T9V8</accession>
<evidence type="ECO:0000256" key="5">
    <source>
        <dbReference type="ARBA" id="ARBA00030001"/>
    </source>
</evidence>
<evidence type="ECO:0000256" key="2">
    <source>
        <dbReference type="ARBA" id="ARBA00006161"/>
    </source>
</evidence>
<evidence type="ECO:0000313" key="8">
    <source>
        <dbReference type="Proteomes" id="UP000215450"/>
    </source>
</evidence>
<keyword evidence="3" id="KW-0963">Cytoplasm</keyword>
<dbReference type="GO" id="GO:0051607">
    <property type="term" value="P:defense response to virus"/>
    <property type="evidence" value="ECO:0007669"/>
    <property type="project" value="UniProtKB-KW"/>
</dbReference>
<gene>
    <name evidence="7" type="primary">cmr5</name>
    <name evidence="7" type="ORF">KEBURONENSIS_00868</name>
    <name evidence="6" type="ORF">KEBURONENSIS_01730</name>
</gene>
<evidence type="ECO:0000256" key="1">
    <source>
        <dbReference type="ARBA" id="ARBA00004496"/>
    </source>
</evidence>
<dbReference type="OrthoDB" id="8612426at2"/>
<dbReference type="CDD" id="cd09749">
    <property type="entry name" value="Cmr5_III-B"/>
    <property type="match status" value="1"/>
</dbReference>
<comment type="similarity">
    <text evidence="2">Belongs to the CRISPR system Cmr5 family.</text>
</comment>
<dbReference type="RefSeq" id="WP_095062994.1">
    <property type="nucleotide sequence ID" value="NZ_FXUV02000013.1"/>
</dbReference>
<dbReference type="InterPro" id="IPR023101">
    <property type="entry name" value="AF1862-like_dom_sf"/>
</dbReference>
<dbReference type="GO" id="GO:0005737">
    <property type="term" value="C:cytoplasm"/>
    <property type="evidence" value="ECO:0007669"/>
    <property type="project" value="UniProtKB-SubCell"/>
</dbReference>
<organism evidence="7 8">
    <name type="scientific">Kingella negevensis</name>
    <dbReference type="NCBI Taxonomy" id="1522312"/>
    <lineage>
        <taxon>Bacteria</taxon>
        <taxon>Pseudomonadati</taxon>
        <taxon>Pseudomonadota</taxon>
        <taxon>Betaproteobacteria</taxon>
        <taxon>Neisseriales</taxon>
        <taxon>Neisseriaceae</taxon>
        <taxon>Kingella</taxon>
    </lineage>
</organism>
<keyword evidence="4" id="KW-0051">Antiviral defense</keyword>
<comment type="subcellular location">
    <subcellularLocation>
        <location evidence="1">Cytoplasm</location>
    </subcellularLocation>
</comment>
<evidence type="ECO:0000313" key="7">
    <source>
        <dbReference type="EMBL" id="SNB61605.1"/>
    </source>
</evidence>
<dbReference type="SUPFAM" id="SSF158568">
    <property type="entry name" value="AF1862-like"/>
    <property type="match status" value="1"/>
</dbReference>
<proteinExistence type="inferred from homology"/>
<evidence type="ECO:0000256" key="4">
    <source>
        <dbReference type="ARBA" id="ARBA00023118"/>
    </source>
</evidence>
<evidence type="ECO:0000256" key="3">
    <source>
        <dbReference type="ARBA" id="ARBA00022490"/>
    </source>
</evidence>
<reference evidence="6" key="1">
    <citation type="submission" date="2017-05" db="EMBL/GenBank/DDBJ databases">
        <authorList>
            <person name="Song R."/>
            <person name="Chenine A.L."/>
            <person name="Ruprecht R.M."/>
        </authorList>
    </citation>
    <scope>NUCLEOTIDE SEQUENCE</scope>
    <source>
        <strain evidence="6">Kingella_eburonensis</strain>
    </source>
</reference>
<dbReference type="AlphaFoldDB" id="A0A238T9V8"/>
<dbReference type="NCBIfam" id="TIGR01881">
    <property type="entry name" value="cas_Cmr5"/>
    <property type="match status" value="1"/>
</dbReference>